<feature type="region of interest" description="Disordered" evidence="1">
    <location>
        <begin position="226"/>
        <end position="266"/>
    </location>
</feature>
<feature type="region of interest" description="Disordered" evidence="1">
    <location>
        <begin position="320"/>
        <end position="345"/>
    </location>
</feature>
<comment type="caution">
    <text evidence="2">The sequence shown here is derived from an EMBL/GenBank/DDBJ whole genome shotgun (WGS) entry which is preliminary data.</text>
</comment>
<keyword evidence="3" id="KW-1185">Reference proteome</keyword>
<evidence type="ECO:0000256" key="1">
    <source>
        <dbReference type="SAM" id="MobiDB-lite"/>
    </source>
</evidence>
<dbReference type="Gene3D" id="1.10.600.10">
    <property type="entry name" value="Farnesyl Diphosphate Synthase"/>
    <property type="match status" value="2"/>
</dbReference>
<organism evidence="2 3">
    <name type="scientific">Marasmiellus scandens</name>
    <dbReference type="NCBI Taxonomy" id="2682957"/>
    <lineage>
        <taxon>Eukaryota</taxon>
        <taxon>Fungi</taxon>
        <taxon>Dikarya</taxon>
        <taxon>Basidiomycota</taxon>
        <taxon>Agaricomycotina</taxon>
        <taxon>Agaricomycetes</taxon>
        <taxon>Agaricomycetidae</taxon>
        <taxon>Agaricales</taxon>
        <taxon>Marasmiineae</taxon>
        <taxon>Omphalotaceae</taxon>
        <taxon>Marasmiellus</taxon>
    </lineage>
</organism>
<feature type="compositionally biased region" description="Polar residues" evidence="1">
    <location>
        <begin position="454"/>
        <end position="469"/>
    </location>
</feature>
<reference evidence="2 3" key="1">
    <citation type="submission" date="2024-01" db="EMBL/GenBank/DDBJ databases">
        <title>A draft genome for the cacao thread blight pathogen Marasmiellus scandens.</title>
        <authorList>
            <person name="Baruah I.K."/>
            <person name="Leung J."/>
            <person name="Bukari Y."/>
            <person name="Amoako-Attah I."/>
            <person name="Meinhardt L.W."/>
            <person name="Bailey B.A."/>
            <person name="Cohen S.P."/>
        </authorList>
    </citation>
    <scope>NUCLEOTIDE SEQUENCE [LARGE SCALE GENOMIC DNA]</scope>
    <source>
        <strain evidence="2 3">GH-19</strain>
    </source>
</reference>
<feature type="region of interest" description="Disordered" evidence="1">
    <location>
        <begin position="485"/>
        <end position="505"/>
    </location>
</feature>
<protein>
    <submittedName>
        <fullName evidence="2">Uncharacterized protein</fullName>
    </submittedName>
</protein>
<feature type="compositionally biased region" description="Low complexity" evidence="1">
    <location>
        <begin position="485"/>
        <end position="501"/>
    </location>
</feature>
<accession>A0ABR1IQR1</accession>
<dbReference type="InterPro" id="IPR008949">
    <property type="entry name" value="Isoprenoid_synthase_dom_sf"/>
</dbReference>
<sequence length="558" mass="60925">MPPSSSTSSYQLPDLLSLARKIELRTNRHCRNVTLASERWFLEELQEKEVQEGNDESGLGLASLVFRFQRDPRRGLGPGEGAGSNKTQPPTDLTIPQMKIGLLAALCFPTCDLSQLRLAVDFWTVVWCENEWILKGAWGEDGPLDIVEVVRGWWWSLSSKETEGESEEKTDVFTVLKTHTHFKHLLPQLARLSSTMSPRWNKQFALGVFGLRDAQIEAARYRMSVSTPKSDSTSTSNPESLTIPISSDTPTLTPSQGLNPTPLLQPTSKTVLEPTLLTDQTYIPIRRNLSGLPIIFCFVEALEGLELDDLYLNATADSNTTAATSDGTSAPAKGKAKASDDGQDAKDLERMRELVGDVIALAWDIYSYNIDQSLSSNPFNIVHVLLAQKQRLRLRPSPSQSRLKGTGTGLGAGLGGVNAAIHQAGIIVKEKFEEYERIERGLAGRCGLGPDDSVSGSGSASPNGTSTGSGLLKNWLWKPRPTSPLPLSSSLSGNSTTPSNSRYSNGTQTDLSLFLLGLKDCLVGSLNWAYETEMFFGNKGDSVRGYGWVFLLGRREGV</sequence>
<feature type="region of interest" description="Disordered" evidence="1">
    <location>
        <begin position="452"/>
        <end position="473"/>
    </location>
</feature>
<proteinExistence type="predicted"/>
<feature type="compositionally biased region" description="Low complexity" evidence="1">
    <location>
        <begin position="320"/>
        <end position="330"/>
    </location>
</feature>
<dbReference type="EMBL" id="JBANRG010000078">
    <property type="protein sequence ID" value="KAK7438571.1"/>
    <property type="molecule type" value="Genomic_DNA"/>
</dbReference>
<name>A0ABR1IQR1_9AGAR</name>
<gene>
    <name evidence="2" type="ORF">VKT23_017906</name>
</gene>
<evidence type="ECO:0000313" key="3">
    <source>
        <dbReference type="Proteomes" id="UP001498398"/>
    </source>
</evidence>
<dbReference type="Proteomes" id="UP001498398">
    <property type="component" value="Unassembled WGS sequence"/>
</dbReference>
<evidence type="ECO:0000313" key="2">
    <source>
        <dbReference type="EMBL" id="KAK7438571.1"/>
    </source>
</evidence>